<feature type="compositionally biased region" description="Low complexity" evidence="1">
    <location>
        <begin position="583"/>
        <end position="600"/>
    </location>
</feature>
<feature type="compositionally biased region" description="Polar residues" evidence="1">
    <location>
        <begin position="708"/>
        <end position="718"/>
    </location>
</feature>
<feature type="compositionally biased region" description="Basic and acidic residues" evidence="1">
    <location>
        <begin position="435"/>
        <end position="444"/>
    </location>
</feature>
<gene>
    <name evidence="2" type="ORF">APAL1065_LOCUS15296</name>
</gene>
<feature type="compositionally biased region" description="Polar residues" evidence="1">
    <location>
        <begin position="407"/>
        <end position="416"/>
    </location>
</feature>
<dbReference type="AlphaFoldDB" id="A0A7S2YF62"/>
<feature type="region of interest" description="Disordered" evidence="1">
    <location>
        <begin position="82"/>
        <end position="121"/>
    </location>
</feature>
<feature type="compositionally biased region" description="Pro residues" evidence="1">
    <location>
        <begin position="448"/>
        <end position="457"/>
    </location>
</feature>
<dbReference type="EMBL" id="HBHT01022799">
    <property type="protein sequence ID" value="CAD9973113.1"/>
    <property type="molecule type" value="Transcribed_RNA"/>
</dbReference>
<feature type="compositionally biased region" description="Low complexity" evidence="1">
    <location>
        <begin position="565"/>
        <end position="576"/>
    </location>
</feature>
<feature type="region of interest" description="Disordered" evidence="1">
    <location>
        <begin position="141"/>
        <end position="461"/>
    </location>
</feature>
<feature type="compositionally biased region" description="Acidic residues" evidence="1">
    <location>
        <begin position="671"/>
        <end position="681"/>
    </location>
</feature>
<protein>
    <submittedName>
        <fullName evidence="2">Uncharacterized protein</fullName>
    </submittedName>
</protein>
<reference evidence="2" key="1">
    <citation type="submission" date="2021-01" db="EMBL/GenBank/DDBJ databases">
        <authorList>
            <person name="Corre E."/>
            <person name="Pelletier E."/>
            <person name="Niang G."/>
            <person name="Scheremetjew M."/>
            <person name="Finn R."/>
            <person name="Kale V."/>
            <person name="Holt S."/>
            <person name="Cochrane G."/>
            <person name="Meng A."/>
            <person name="Brown T."/>
            <person name="Cohen L."/>
        </authorList>
    </citation>
    <scope>NUCLEOTIDE SEQUENCE</scope>
    <source>
        <strain evidence="2">CCMP125</strain>
    </source>
</reference>
<feature type="compositionally biased region" description="Acidic residues" evidence="1">
    <location>
        <begin position="161"/>
        <end position="171"/>
    </location>
</feature>
<organism evidence="2">
    <name type="scientific">Entomoneis paludosa</name>
    <dbReference type="NCBI Taxonomy" id="265537"/>
    <lineage>
        <taxon>Eukaryota</taxon>
        <taxon>Sar</taxon>
        <taxon>Stramenopiles</taxon>
        <taxon>Ochrophyta</taxon>
        <taxon>Bacillariophyta</taxon>
        <taxon>Bacillariophyceae</taxon>
        <taxon>Bacillariophycidae</taxon>
        <taxon>Entomoneidaceae</taxon>
        <taxon>Entomoneis</taxon>
    </lineage>
</organism>
<feature type="region of interest" description="Disordered" evidence="1">
    <location>
        <begin position="806"/>
        <end position="835"/>
    </location>
</feature>
<feature type="compositionally biased region" description="Low complexity" evidence="1">
    <location>
        <begin position="252"/>
        <end position="281"/>
    </location>
</feature>
<evidence type="ECO:0000256" key="1">
    <source>
        <dbReference type="SAM" id="MobiDB-lite"/>
    </source>
</evidence>
<feature type="compositionally biased region" description="Polar residues" evidence="1">
    <location>
        <begin position="869"/>
        <end position="887"/>
    </location>
</feature>
<feature type="region of interest" description="Disordered" evidence="1">
    <location>
        <begin position="1"/>
        <end position="51"/>
    </location>
</feature>
<feature type="compositionally biased region" description="Polar residues" evidence="1">
    <location>
        <begin position="141"/>
        <end position="152"/>
    </location>
</feature>
<feature type="region of interest" description="Disordered" evidence="1">
    <location>
        <begin position="855"/>
        <end position="900"/>
    </location>
</feature>
<feature type="compositionally biased region" description="Polar residues" evidence="1">
    <location>
        <begin position="11"/>
        <end position="23"/>
    </location>
</feature>
<feature type="compositionally biased region" description="Polar residues" evidence="1">
    <location>
        <begin position="92"/>
        <end position="113"/>
    </location>
</feature>
<feature type="compositionally biased region" description="Low complexity" evidence="1">
    <location>
        <begin position="610"/>
        <end position="622"/>
    </location>
</feature>
<accession>A0A7S2YF62</accession>
<feature type="region of interest" description="Disordered" evidence="1">
    <location>
        <begin position="565"/>
        <end position="720"/>
    </location>
</feature>
<sequence length="1031" mass="111483">MTRGRGLIQARRSNAKINSTKQQSQEEKKEDPVVEEVENVEQAENSESPPFFEAMFDSSGWGFDWGTKETGLEDPAEELSFAPANDVIPGSETLQKPLSENSETEIQFSSAQDEPQHTQDVKLNVEEETLEDAVERILSWDASTAHSNNSCEEPSLPKEDGAEEESPEGEPLESLQEPRLISPSNEDVVPDIKEMIPEEEEFVPVAVKNAPDDSDGSGALPTPRSHRLDSTKPSPGTTLEEGGSWDDKSAKSSKSVKSLKSTRSNRSTRSTRSARSLLSQRSRSRRRVAQAAADPANQPIESILSSEGVEKVLSWDGQSTKPTSTEMFDKPADATTAEAPSPIPEEGIDNTLNEDNLQAKDVPQEEEYCSIEKRAESFVSAVSSTTSVSNRSKKTEDYLRSVLRRTASGNSGANESTPERTRSSSSSGSKQVVNIDKEGEEKAVAHLLPPPPPPHLPAPTNLTQRVLSMTSMQSRSLRGEELISDVGSQSLASHPNIDSIEYTASQVELSFTRSESVVSSHISKHTSSLSDAELQSISKTMGSAAAKELSESAESMVSTHVQSVASSQVSKSIASSMNVSEVSGKSFSSKLKKAALGAFKLGKKKGNETSSPRISPIPEPESGAAPETPERATSPDRAATPQTLASKSVDGSIARGGSTVKHSNQHHIDSDDSEQEVDPLGELDSQIAEGDEDALSYSLADEQDKSRVGNSASKQNSAKGGLFSCGRIGDCAAHDDEDLSWKDTMDEESTQVTRTTVATRERPKINLRSIRSPADLIRHCGPNQMADLGEAVIDETKELKTWWRKRQGGEEAEPSIVETATEARTAHTKSTDGAESFDLMDHDLRKSILKKNGLLGQLKTPPKTPGTVEEQSSVTTKAKSSHKSPTSVADKIGGGAVPNQKQTKSWSFSKMLFDVVTCQTNIDPDQKSLVEIDEVELYDDGSVGALTMTTYEREVDIEERKKWVEDDDEQIGTEQAVEVDNLADPPLGDALHEMPYLQSVVEEAGIETGIGAEAYLKAAVDDSGIEAEDIE</sequence>
<feature type="compositionally biased region" description="Polar residues" evidence="1">
    <location>
        <begin position="316"/>
        <end position="326"/>
    </location>
</feature>
<feature type="compositionally biased region" description="Low complexity" evidence="1">
    <location>
        <begin position="377"/>
        <end position="390"/>
    </location>
</feature>
<evidence type="ECO:0000313" key="2">
    <source>
        <dbReference type="EMBL" id="CAD9973113.1"/>
    </source>
</evidence>
<name>A0A7S2YF62_9STRA</name>
<proteinExistence type="predicted"/>